<evidence type="ECO:0000313" key="1">
    <source>
        <dbReference type="Proteomes" id="UP000504606"/>
    </source>
</evidence>
<dbReference type="GeneID" id="127751326"/>
<reference evidence="2" key="1">
    <citation type="submission" date="2025-08" db="UniProtKB">
        <authorList>
            <consortium name="RefSeq"/>
        </authorList>
    </citation>
    <scope>IDENTIFICATION</scope>
    <source>
        <tissue evidence="2">Whole organism</tissue>
    </source>
</reference>
<name>A0A9C6X7M6_FRAOC</name>
<accession>A0A9C6X7M6</accession>
<sequence>MSNTGLHKRYDRTHNRPPTNSIYVTNLPNDYEKHDVELIFMAYGIHFNLDQVVEQKTQKFKSFTINLQSIGEAVDALVTMHNVETDDWQKMYVCFDKPQLP</sequence>
<dbReference type="KEGG" id="foc:127751326"/>
<dbReference type="RefSeq" id="XP_052130654.1">
    <property type="nucleotide sequence ID" value="XM_052274694.1"/>
</dbReference>
<dbReference type="AlphaFoldDB" id="A0A9C6X7M6"/>
<dbReference type="SUPFAM" id="SSF54928">
    <property type="entry name" value="RNA-binding domain, RBD"/>
    <property type="match status" value="1"/>
</dbReference>
<dbReference type="InterPro" id="IPR035979">
    <property type="entry name" value="RBD_domain_sf"/>
</dbReference>
<gene>
    <name evidence="2" type="primary">LOC127751326</name>
</gene>
<dbReference type="GO" id="GO:0003676">
    <property type="term" value="F:nucleic acid binding"/>
    <property type="evidence" value="ECO:0007669"/>
    <property type="project" value="InterPro"/>
</dbReference>
<dbReference type="Proteomes" id="UP000504606">
    <property type="component" value="Unplaced"/>
</dbReference>
<dbReference type="Gene3D" id="3.30.70.330">
    <property type="match status" value="1"/>
</dbReference>
<organism evidence="1 2">
    <name type="scientific">Frankliniella occidentalis</name>
    <name type="common">Western flower thrips</name>
    <name type="synonym">Euthrips occidentalis</name>
    <dbReference type="NCBI Taxonomy" id="133901"/>
    <lineage>
        <taxon>Eukaryota</taxon>
        <taxon>Metazoa</taxon>
        <taxon>Ecdysozoa</taxon>
        <taxon>Arthropoda</taxon>
        <taxon>Hexapoda</taxon>
        <taxon>Insecta</taxon>
        <taxon>Pterygota</taxon>
        <taxon>Neoptera</taxon>
        <taxon>Paraneoptera</taxon>
        <taxon>Thysanoptera</taxon>
        <taxon>Terebrantia</taxon>
        <taxon>Thripoidea</taxon>
        <taxon>Thripidae</taxon>
        <taxon>Frankliniella</taxon>
    </lineage>
</organism>
<proteinExistence type="predicted"/>
<dbReference type="InterPro" id="IPR012677">
    <property type="entry name" value="Nucleotide-bd_a/b_plait_sf"/>
</dbReference>
<evidence type="ECO:0000313" key="2">
    <source>
        <dbReference type="RefSeq" id="XP_052130654.1"/>
    </source>
</evidence>
<protein>
    <submittedName>
        <fullName evidence="2">Uncharacterized protein LOC127751326</fullName>
    </submittedName>
</protein>
<keyword evidence="1" id="KW-1185">Reference proteome</keyword>